<dbReference type="Pfam" id="PF13462">
    <property type="entry name" value="Thioredoxin_4"/>
    <property type="match status" value="1"/>
</dbReference>
<keyword evidence="6" id="KW-1185">Reference proteome</keyword>
<feature type="region of interest" description="Disordered" evidence="3">
    <location>
        <begin position="35"/>
        <end position="55"/>
    </location>
</feature>
<dbReference type="InterPro" id="IPR012336">
    <property type="entry name" value="Thioredoxin-like_fold"/>
</dbReference>
<dbReference type="PANTHER" id="PTHR13887:SF56">
    <property type="entry name" value="THIOREDOXIN-LIKE REDUCTASE RV2466C"/>
    <property type="match status" value="1"/>
</dbReference>
<dbReference type="Proteomes" id="UP000028824">
    <property type="component" value="Unassembled WGS sequence"/>
</dbReference>
<dbReference type="InterPro" id="IPR006311">
    <property type="entry name" value="TAT_signal"/>
</dbReference>
<dbReference type="eggNOG" id="COG1651">
    <property type="taxonomic scope" value="Bacteria"/>
</dbReference>
<feature type="domain" description="Thioredoxin" evidence="4">
    <location>
        <begin position="35"/>
        <end position="228"/>
    </location>
</feature>
<name>A0A086Y3X0_9RHOB</name>
<dbReference type="PROSITE" id="PS51318">
    <property type="entry name" value="TAT"/>
    <property type="match status" value="1"/>
</dbReference>
<evidence type="ECO:0000313" key="6">
    <source>
        <dbReference type="Proteomes" id="UP000028824"/>
    </source>
</evidence>
<dbReference type="RefSeq" id="WP_036635503.1">
    <property type="nucleotide sequence ID" value="NZ_JFZB01000005.1"/>
</dbReference>
<evidence type="ECO:0000256" key="3">
    <source>
        <dbReference type="SAM" id="MobiDB-lite"/>
    </source>
</evidence>
<sequence>MNRRTLLLGTAGAALVAAAGGWISNQTRFVRPAAAEDTGTTPAQTPPPAAGATPEIVPDIPLGSPDAKVTMIEYGSFTCPHCADFHNEVFGQLKKDYIDTGKVRFIFREVYFDKFGLWAGMVAQCGGALKYYGIVDMIYTEQRDWFGDGKAQTISDNLRKIGLRAGLTKEQLDACMNDQAHAQAMVATYQKHATDDSIDATPSFVINGQKYSNMSYADIKKILDEKLAG</sequence>
<dbReference type="PROSITE" id="PS51352">
    <property type="entry name" value="THIOREDOXIN_2"/>
    <property type="match status" value="1"/>
</dbReference>
<evidence type="ECO:0000256" key="2">
    <source>
        <dbReference type="ARBA" id="ARBA00005791"/>
    </source>
</evidence>
<accession>A0A086Y3X0</accession>
<dbReference type="PANTHER" id="PTHR13887">
    <property type="entry name" value="GLUTATHIONE S-TRANSFERASE KAPPA"/>
    <property type="match status" value="1"/>
</dbReference>
<protein>
    <submittedName>
        <fullName evidence="5">Thiol-disulfide oxidoreductase</fullName>
    </submittedName>
</protein>
<dbReference type="InterPro" id="IPR036249">
    <property type="entry name" value="Thioredoxin-like_sf"/>
</dbReference>
<dbReference type="EMBL" id="JFZB01000005">
    <property type="protein sequence ID" value="KFI28970.1"/>
    <property type="molecule type" value="Genomic_DNA"/>
</dbReference>
<organism evidence="5 6">
    <name type="scientific">Paenirhodobacter enshiensis</name>
    <dbReference type="NCBI Taxonomy" id="1105367"/>
    <lineage>
        <taxon>Bacteria</taxon>
        <taxon>Pseudomonadati</taxon>
        <taxon>Pseudomonadota</taxon>
        <taxon>Alphaproteobacteria</taxon>
        <taxon>Rhodobacterales</taxon>
        <taxon>Rhodobacter group</taxon>
        <taxon>Paenirhodobacter</taxon>
    </lineage>
</organism>
<evidence type="ECO:0000256" key="1">
    <source>
        <dbReference type="ARBA" id="ARBA00003565"/>
    </source>
</evidence>
<dbReference type="AlphaFoldDB" id="A0A086Y3X0"/>
<evidence type="ECO:0000259" key="4">
    <source>
        <dbReference type="PROSITE" id="PS51352"/>
    </source>
</evidence>
<dbReference type="Gene3D" id="3.40.30.10">
    <property type="entry name" value="Glutaredoxin"/>
    <property type="match status" value="1"/>
</dbReference>
<comment type="similarity">
    <text evidence="2">Belongs to the thioredoxin family. DsbA subfamily.</text>
</comment>
<comment type="function">
    <text evidence="1">May be required for disulfide bond formation in some proteins.</text>
</comment>
<evidence type="ECO:0000313" key="5">
    <source>
        <dbReference type="EMBL" id="KFI28970.1"/>
    </source>
</evidence>
<dbReference type="OrthoDB" id="8478320at2"/>
<dbReference type="InterPro" id="IPR013766">
    <property type="entry name" value="Thioredoxin_domain"/>
</dbReference>
<reference evidence="5 6" key="1">
    <citation type="submission" date="2014-03" db="EMBL/GenBank/DDBJ databases">
        <title>Genome of Paenirhodobacter enshiensis DW2-9.</title>
        <authorList>
            <person name="Wang D."/>
            <person name="Wang G."/>
        </authorList>
    </citation>
    <scope>NUCLEOTIDE SEQUENCE [LARGE SCALE GENOMIC DNA]</scope>
    <source>
        <strain evidence="5 6">DW2-9</strain>
    </source>
</reference>
<gene>
    <name evidence="5" type="ORF">CG50_12305</name>
</gene>
<proteinExistence type="inferred from homology"/>
<comment type="caution">
    <text evidence="5">The sequence shown here is derived from an EMBL/GenBank/DDBJ whole genome shotgun (WGS) entry which is preliminary data.</text>
</comment>
<dbReference type="SUPFAM" id="SSF52833">
    <property type="entry name" value="Thioredoxin-like"/>
    <property type="match status" value="1"/>
</dbReference>
<dbReference type="STRING" id="1105367.CG50_12305"/>